<protein>
    <recommendedName>
        <fullName evidence="3">DUF2207 domain-containing protein</fullName>
    </recommendedName>
</protein>
<proteinExistence type="predicted"/>
<feature type="transmembrane region" description="Helical" evidence="1">
    <location>
        <begin position="199"/>
        <end position="220"/>
    </location>
</feature>
<organism evidence="2">
    <name type="scientific">Archaeoglobus fulgidus</name>
    <dbReference type="NCBI Taxonomy" id="2234"/>
    <lineage>
        <taxon>Archaea</taxon>
        <taxon>Methanobacteriati</taxon>
        <taxon>Methanobacteriota</taxon>
        <taxon>Archaeoglobi</taxon>
        <taxon>Archaeoglobales</taxon>
        <taxon>Archaeoglobaceae</taxon>
        <taxon>Archaeoglobus</taxon>
    </lineage>
</organism>
<sequence length="223" mass="25472">MRCLIPLIILLLAHTASGAVIEISEMNLHVHIAEKAHFRYEITLKNLIDKPLVPGISEIRIQKVESPRLLIFPLPIGESRKDVEIENLKAYSDNMQLKSYYEKHGDYSSIYYEFWYPIEPFGERKVVVEFDADIVDKGLLFKSITFPVGSDIDVKKLQTSITSDWNLCYTEGKIESIPANHIAFFTAEFSLLPLPLLPFRGYLLFWGIVLAAAIAVIFIARRL</sequence>
<dbReference type="AlphaFoldDB" id="A0A7C2NSZ7"/>
<keyword evidence="1" id="KW-1133">Transmembrane helix</keyword>
<evidence type="ECO:0000256" key="1">
    <source>
        <dbReference type="SAM" id="Phobius"/>
    </source>
</evidence>
<name>A0A7C2NSZ7_ARCFL</name>
<gene>
    <name evidence="2" type="ORF">ENN70_07850</name>
</gene>
<comment type="caution">
    <text evidence="2">The sequence shown here is derived from an EMBL/GenBank/DDBJ whole genome shotgun (WGS) entry which is preliminary data.</text>
</comment>
<evidence type="ECO:0000313" key="2">
    <source>
        <dbReference type="EMBL" id="HET21953.1"/>
    </source>
</evidence>
<reference evidence="2" key="1">
    <citation type="journal article" date="2020" name="mSystems">
        <title>Genome- and Community-Level Interaction Insights into Carbon Utilization and Element Cycling Functions of Hydrothermarchaeota in Hydrothermal Sediment.</title>
        <authorList>
            <person name="Zhou Z."/>
            <person name="Liu Y."/>
            <person name="Xu W."/>
            <person name="Pan J."/>
            <person name="Luo Z.H."/>
            <person name="Li M."/>
        </authorList>
    </citation>
    <scope>NUCLEOTIDE SEQUENCE [LARGE SCALE GENOMIC DNA]</scope>
    <source>
        <strain evidence="2">SpSt-12</strain>
    </source>
</reference>
<accession>A0A7C2NSZ7</accession>
<dbReference type="EMBL" id="DSCQ01000103">
    <property type="protein sequence ID" value="HET21953.1"/>
    <property type="molecule type" value="Genomic_DNA"/>
</dbReference>
<evidence type="ECO:0008006" key="3">
    <source>
        <dbReference type="Google" id="ProtNLM"/>
    </source>
</evidence>
<keyword evidence="1" id="KW-0472">Membrane</keyword>
<keyword evidence="1" id="KW-0812">Transmembrane</keyword>